<feature type="region of interest" description="Disordered" evidence="1">
    <location>
        <begin position="1"/>
        <end position="40"/>
    </location>
</feature>
<protein>
    <submittedName>
        <fullName evidence="2">Uncharacterized protein</fullName>
    </submittedName>
</protein>
<gene>
    <name evidence="2" type="ORF">B0J13DRAFT_561557</name>
</gene>
<accession>A0A9P9E822</accession>
<comment type="caution">
    <text evidence="2">The sequence shown here is derived from an EMBL/GenBank/DDBJ whole genome shotgun (WGS) entry which is preliminary data.</text>
</comment>
<feature type="region of interest" description="Disordered" evidence="1">
    <location>
        <begin position="90"/>
        <end position="163"/>
    </location>
</feature>
<sequence length="163" mass="18892">MSPPRSAPNGRRGQLMAEAQQRSPHSPGGLSVEGNSINRLNSPSVMKSVLQPLEQKINEYDNLMQEAQQQMHQLDEELRIMQDRRMQAEERYLEAKSKHDEYERQHEGVGRALRGEPERQLSPEPMPMPRVERIDSYDDRPVSNQSSQKMKGRSRLRLSLFKN</sequence>
<dbReference type="SUPFAM" id="SSF57997">
    <property type="entry name" value="Tropomyosin"/>
    <property type="match status" value="1"/>
</dbReference>
<dbReference type="EMBL" id="JAGMUU010000018">
    <property type="protein sequence ID" value="KAH7133105.1"/>
    <property type="molecule type" value="Genomic_DNA"/>
</dbReference>
<evidence type="ECO:0000256" key="1">
    <source>
        <dbReference type="SAM" id="MobiDB-lite"/>
    </source>
</evidence>
<name>A0A9P9E822_9HYPO</name>
<organism evidence="2 3">
    <name type="scientific">Dactylonectria estremocensis</name>
    <dbReference type="NCBI Taxonomy" id="1079267"/>
    <lineage>
        <taxon>Eukaryota</taxon>
        <taxon>Fungi</taxon>
        <taxon>Dikarya</taxon>
        <taxon>Ascomycota</taxon>
        <taxon>Pezizomycotina</taxon>
        <taxon>Sordariomycetes</taxon>
        <taxon>Hypocreomycetidae</taxon>
        <taxon>Hypocreales</taxon>
        <taxon>Nectriaceae</taxon>
        <taxon>Dactylonectria</taxon>
    </lineage>
</organism>
<evidence type="ECO:0000313" key="3">
    <source>
        <dbReference type="Proteomes" id="UP000717696"/>
    </source>
</evidence>
<feature type="compositionally biased region" description="Basic and acidic residues" evidence="1">
    <location>
        <begin position="90"/>
        <end position="121"/>
    </location>
</feature>
<dbReference type="AlphaFoldDB" id="A0A9P9E822"/>
<dbReference type="OrthoDB" id="5096988at2759"/>
<keyword evidence="3" id="KW-1185">Reference proteome</keyword>
<proteinExistence type="predicted"/>
<evidence type="ECO:0000313" key="2">
    <source>
        <dbReference type="EMBL" id="KAH7133105.1"/>
    </source>
</evidence>
<feature type="compositionally biased region" description="Basic and acidic residues" evidence="1">
    <location>
        <begin position="130"/>
        <end position="141"/>
    </location>
</feature>
<reference evidence="2" key="1">
    <citation type="journal article" date="2021" name="Nat. Commun.">
        <title>Genetic determinants of endophytism in the Arabidopsis root mycobiome.</title>
        <authorList>
            <person name="Mesny F."/>
            <person name="Miyauchi S."/>
            <person name="Thiergart T."/>
            <person name="Pickel B."/>
            <person name="Atanasova L."/>
            <person name="Karlsson M."/>
            <person name="Huettel B."/>
            <person name="Barry K.W."/>
            <person name="Haridas S."/>
            <person name="Chen C."/>
            <person name="Bauer D."/>
            <person name="Andreopoulos W."/>
            <person name="Pangilinan J."/>
            <person name="LaButti K."/>
            <person name="Riley R."/>
            <person name="Lipzen A."/>
            <person name="Clum A."/>
            <person name="Drula E."/>
            <person name="Henrissat B."/>
            <person name="Kohler A."/>
            <person name="Grigoriev I.V."/>
            <person name="Martin F.M."/>
            <person name="Hacquard S."/>
        </authorList>
    </citation>
    <scope>NUCLEOTIDE SEQUENCE</scope>
    <source>
        <strain evidence="2">MPI-CAGE-AT-0021</strain>
    </source>
</reference>
<dbReference type="Proteomes" id="UP000717696">
    <property type="component" value="Unassembled WGS sequence"/>
</dbReference>